<accession>A0A8V1A4Y7</accession>
<reference evidence="8" key="3">
    <citation type="submission" date="2025-09" db="UniProtKB">
        <authorList>
            <consortium name="Ensembl"/>
        </authorList>
    </citation>
    <scope>IDENTIFICATION</scope>
    <source>
        <strain evidence="8">broiler</strain>
    </source>
</reference>
<keyword evidence="4" id="KW-0255">Endonuclease</keyword>
<dbReference type="GO" id="GO:0016787">
    <property type="term" value="F:hydrolase activity"/>
    <property type="evidence" value="ECO:0007669"/>
    <property type="project" value="UniProtKB-KW"/>
</dbReference>
<evidence type="ECO:0000256" key="5">
    <source>
        <dbReference type="ARBA" id="ARBA00022801"/>
    </source>
</evidence>
<evidence type="ECO:0000256" key="3">
    <source>
        <dbReference type="ARBA" id="ARBA00022722"/>
    </source>
</evidence>
<evidence type="ECO:0000256" key="2">
    <source>
        <dbReference type="ARBA" id="ARBA00022695"/>
    </source>
</evidence>
<protein>
    <recommendedName>
        <fullName evidence="7">Integrase catalytic domain-containing protein</fullName>
    </recommendedName>
</protein>
<dbReference type="Gene3D" id="3.30.420.10">
    <property type="entry name" value="Ribonuclease H-like superfamily/Ribonuclease H"/>
    <property type="match status" value="1"/>
</dbReference>
<evidence type="ECO:0000313" key="8">
    <source>
        <dbReference type="Ensembl" id="ENSGALP00010036364.1"/>
    </source>
</evidence>
<dbReference type="GO" id="GO:0004519">
    <property type="term" value="F:endonuclease activity"/>
    <property type="evidence" value="ECO:0007669"/>
    <property type="project" value="UniProtKB-KW"/>
</dbReference>
<dbReference type="AlphaFoldDB" id="A0A8V1A4Y7"/>
<dbReference type="InterPro" id="IPR001584">
    <property type="entry name" value="Integrase_cat-core"/>
</dbReference>
<dbReference type="InterPro" id="IPR036397">
    <property type="entry name" value="RNaseH_sf"/>
</dbReference>
<dbReference type="PANTHER" id="PTHR41694:SF3">
    <property type="entry name" value="RNA-DIRECTED DNA POLYMERASE-RELATED"/>
    <property type="match status" value="1"/>
</dbReference>
<dbReference type="PROSITE" id="PS50994">
    <property type="entry name" value="INTEGRASE"/>
    <property type="match status" value="1"/>
</dbReference>
<evidence type="ECO:0000256" key="1">
    <source>
        <dbReference type="ARBA" id="ARBA00022679"/>
    </source>
</evidence>
<dbReference type="Ensembl" id="ENSGALT00010059550.1">
    <property type="protein sequence ID" value="ENSGALP00010036364.1"/>
    <property type="gene ID" value="ENSGALG00010024408.1"/>
</dbReference>
<keyword evidence="6" id="KW-0695">RNA-directed DNA polymerase</keyword>
<proteinExistence type="predicted"/>
<evidence type="ECO:0000259" key="7">
    <source>
        <dbReference type="PROSITE" id="PS50994"/>
    </source>
</evidence>
<organism evidence="8 9">
    <name type="scientific">Gallus gallus</name>
    <name type="common">Chicken</name>
    <dbReference type="NCBI Taxonomy" id="9031"/>
    <lineage>
        <taxon>Eukaryota</taxon>
        <taxon>Metazoa</taxon>
        <taxon>Chordata</taxon>
        <taxon>Craniata</taxon>
        <taxon>Vertebrata</taxon>
        <taxon>Euteleostomi</taxon>
        <taxon>Archelosauria</taxon>
        <taxon>Archosauria</taxon>
        <taxon>Dinosauria</taxon>
        <taxon>Saurischia</taxon>
        <taxon>Theropoda</taxon>
        <taxon>Coelurosauria</taxon>
        <taxon>Aves</taxon>
        <taxon>Neognathae</taxon>
        <taxon>Galloanserae</taxon>
        <taxon>Galliformes</taxon>
        <taxon>Phasianidae</taxon>
        <taxon>Phasianinae</taxon>
        <taxon>Gallus</taxon>
    </lineage>
</organism>
<dbReference type="InterPro" id="IPR012337">
    <property type="entry name" value="RNaseH-like_sf"/>
</dbReference>
<feature type="domain" description="Integrase catalytic" evidence="7">
    <location>
        <begin position="67"/>
        <end position="222"/>
    </location>
</feature>
<evidence type="ECO:0000256" key="6">
    <source>
        <dbReference type="ARBA" id="ARBA00022918"/>
    </source>
</evidence>
<keyword evidence="9" id="KW-1185">Reference proteome</keyword>
<reference evidence="8" key="1">
    <citation type="submission" date="2020-11" db="EMBL/GenBank/DDBJ databases">
        <title>Gallus gallus (Chicken) genome, bGalGal1, GRCg7b, maternal haplotype autosomes + Z &amp; W.</title>
        <authorList>
            <person name="Warren W."/>
            <person name="Formenti G."/>
            <person name="Fedrigo O."/>
            <person name="Haase B."/>
            <person name="Mountcastle J."/>
            <person name="Balacco J."/>
            <person name="Tracey A."/>
            <person name="Schneider V."/>
            <person name="Okimoto R."/>
            <person name="Cheng H."/>
            <person name="Hawken R."/>
            <person name="Howe K."/>
            <person name="Jarvis E.D."/>
        </authorList>
    </citation>
    <scope>NUCLEOTIDE SEQUENCE [LARGE SCALE GENOMIC DNA]</scope>
    <source>
        <strain evidence="8">Broiler</strain>
    </source>
</reference>
<keyword evidence="5" id="KW-0378">Hydrolase</keyword>
<keyword evidence="3" id="KW-0540">Nuclease</keyword>
<keyword evidence="1" id="KW-0808">Transferase</keyword>
<dbReference type="GO" id="GO:0003964">
    <property type="term" value="F:RNA-directed DNA polymerase activity"/>
    <property type="evidence" value="ECO:0007669"/>
    <property type="project" value="UniProtKB-KW"/>
</dbReference>
<dbReference type="GeneTree" id="ENSGT01070000257161"/>
<name>A0A8V1A4Y7_CHICK</name>
<dbReference type="Proteomes" id="UP000000539">
    <property type="component" value="Chromosome 1"/>
</dbReference>
<dbReference type="SUPFAM" id="SSF53098">
    <property type="entry name" value="Ribonuclease H-like"/>
    <property type="match status" value="1"/>
</dbReference>
<evidence type="ECO:0000313" key="9">
    <source>
        <dbReference type="Proteomes" id="UP000000539"/>
    </source>
</evidence>
<evidence type="ECO:0000256" key="4">
    <source>
        <dbReference type="ARBA" id="ARBA00022759"/>
    </source>
</evidence>
<dbReference type="GO" id="GO:0003676">
    <property type="term" value="F:nucleic acid binding"/>
    <property type="evidence" value="ECO:0007669"/>
    <property type="project" value="InterPro"/>
</dbReference>
<sequence length="222" mass="24848">MVEKQLLATYSALQAVEPITQTAEVIVKTTLPIQGWVKDLTHIPKTGVAQSQTVARWVAYLSQRSRLSSSPLKEELQKILGPVTYHSETPEEIVVTCPEKSPVQEGKYPIPEDASYPVAKANQAYTIKALTRLMASYGTPEVIESDQGTHFTGATVQKWAEDNNIEWRFHLPYNPTGAGLIERYNGILKAALKADSQSLQGWTKRLYETLRDLNERPRDGRP</sequence>
<dbReference type="PANTHER" id="PTHR41694">
    <property type="entry name" value="ENDOGENOUS RETROVIRUS GROUP K MEMBER POL PROTEIN"/>
    <property type="match status" value="1"/>
</dbReference>
<keyword evidence="2" id="KW-0548">Nucleotidyltransferase</keyword>
<reference evidence="8" key="2">
    <citation type="submission" date="2025-08" db="UniProtKB">
        <authorList>
            <consortium name="Ensembl"/>
        </authorList>
    </citation>
    <scope>IDENTIFICATION</scope>
    <source>
        <strain evidence="8">broiler</strain>
    </source>
</reference>
<dbReference type="GO" id="GO:0015074">
    <property type="term" value="P:DNA integration"/>
    <property type="evidence" value="ECO:0007669"/>
    <property type="project" value="InterPro"/>
</dbReference>
<dbReference type="Pfam" id="PF00665">
    <property type="entry name" value="rve"/>
    <property type="match status" value="1"/>
</dbReference>